<dbReference type="PANTHER" id="PTHR10584:SF166">
    <property type="entry name" value="RIBOKINASE"/>
    <property type="match status" value="1"/>
</dbReference>
<dbReference type="SUPFAM" id="SSF53613">
    <property type="entry name" value="Ribokinase-like"/>
    <property type="match status" value="1"/>
</dbReference>
<keyword evidence="2 4" id="KW-0808">Transferase</keyword>
<dbReference type="OrthoDB" id="9788681at2"/>
<keyword evidence="7" id="KW-1185">Reference proteome</keyword>
<evidence type="ECO:0000256" key="2">
    <source>
        <dbReference type="ARBA" id="ARBA00022679"/>
    </source>
</evidence>
<evidence type="ECO:0000313" key="6">
    <source>
        <dbReference type="EMBL" id="OUM20960.1"/>
    </source>
</evidence>
<evidence type="ECO:0000256" key="4">
    <source>
        <dbReference type="RuleBase" id="RU003704"/>
    </source>
</evidence>
<gene>
    <name evidence="6" type="ORF">CBW42_05100</name>
</gene>
<evidence type="ECO:0000256" key="1">
    <source>
        <dbReference type="ARBA" id="ARBA00010688"/>
    </source>
</evidence>
<dbReference type="PANTHER" id="PTHR10584">
    <property type="entry name" value="SUGAR KINASE"/>
    <property type="match status" value="1"/>
</dbReference>
<comment type="caution">
    <text evidence="6">The sequence shown here is derived from an EMBL/GenBank/DDBJ whole genome shotgun (WGS) entry which is preliminary data.</text>
</comment>
<dbReference type="Gene3D" id="3.40.1190.20">
    <property type="match status" value="1"/>
</dbReference>
<dbReference type="InterPro" id="IPR029056">
    <property type="entry name" value="Ribokinase-like"/>
</dbReference>
<evidence type="ECO:0000313" key="7">
    <source>
        <dbReference type="Proteomes" id="UP000194903"/>
    </source>
</evidence>
<accession>A0A252F5L3</accession>
<name>A0A252F5L3_9FIRM</name>
<dbReference type="Proteomes" id="UP000194903">
    <property type="component" value="Unassembled WGS sequence"/>
</dbReference>
<proteinExistence type="inferred from homology"/>
<evidence type="ECO:0000256" key="3">
    <source>
        <dbReference type="ARBA" id="ARBA00022777"/>
    </source>
</evidence>
<evidence type="ECO:0000259" key="5">
    <source>
        <dbReference type="Pfam" id="PF00294"/>
    </source>
</evidence>
<dbReference type="CDD" id="cd01166">
    <property type="entry name" value="KdgK"/>
    <property type="match status" value="1"/>
</dbReference>
<dbReference type="PROSITE" id="PS00583">
    <property type="entry name" value="PFKB_KINASES_1"/>
    <property type="match status" value="1"/>
</dbReference>
<dbReference type="InterPro" id="IPR011611">
    <property type="entry name" value="PfkB_dom"/>
</dbReference>
<dbReference type="EMBL" id="NHOC01000004">
    <property type="protein sequence ID" value="OUM20960.1"/>
    <property type="molecule type" value="Genomic_DNA"/>
</dbReference>
<dbReference type="AlphaFoldDB" id="A0A252F5L3"/>
<dbReference type="InterPro" id="IPR002173">
    <property type="entry name" value="Carboh/pur_kinase_PfkB_CS"/>
</dbReference>
<dbReference type="PROSITE" id="PS00584">
    <property type="entry name" value="PFKB_KINASES_2"/>
    <property type="match status" value="1"/>
</dbReference>
<keyword evidence="3 4" id="KW-0418">Kinase</keyword>
<dbReference type="GO" id="GO:0005829">
    <property type="term" value="C:cytosol"/>
    <property type="evidence" value="ECO:0007669"/>
    <property type="project" value="TreeGrafter"/>
</dbReference>
<dbReference type="RefSeq" id="WP_087018399.1">
    <property type="nucleotide sequence ID" value="NZ_CP178353.1"/>
</dbReference>
<dbReference type="InterPro" id="IPR002139">
    <property type="entry name" value="Ribo/fructo_kinase"/>
</dbReference>
<dbReference type="GO" id="GO:0006796">
    <property type="term" value="P:phosphate-containing compound metabolic process"/>
    <property type="evidence" value="ECO:0007669"/>
    <property type="project" value="UniProtKB-ARBA"/>
</dbReference>
<comment type="similarity">
    <text evidence="1 4">Belongs to the carbohydrate kinase PfkB family.</text>
</comment>
<dbReference type="GO" id="GO:0016301">
    <property type="term" value="F:kinase activity"/>
    <property type="evidence" value="ECO:0007669"/>
    <property type="project" value="UniProtKB-KW"/>
</dbReference>
<dbReference type="Pfam" id="PF00294">
    <property type="entry name" value="PfkB"/>
    <property type="match status" value="1"/>
</dbReference>
<protein>
    <recommendedName>
        <fullName evidence="5">Carbohydrate kinase PfkB domain-containing protein</fullName>
    </recommendedName>
</protein>
<feature type="domain" description="Carbohydrate kinase PfkB" evidence="5">
    <location>
        <begin position="8"/>
        <end position="300"/>
    </location>
</feature>
<sequence length="317" mass="33436">MSDCCDIVIAGAAIIDIPVVPADASVFTRISTPAGRIILTSGGDAMNEALVLSRLGRRVRLVTRIGCDDAGAYLKRTCASAGIDTQHFREMEGLDTGINVVLVDNNGERRFFTNPHGSLRALEACDITPEALDGAKIFCFASIFVFPLIGPDELEQLFRSVRGRGLITCADMTLPKHGETLADLAPALRYLDYFFANLAEAQQITGMTSPSAVADALLDTGVRHVIIKLGAKGCLIADEAGQQHIPACPTNCIDTTGAGDNFAAGFLSALLDGHSFAGCARYANACASVSVETVGAATGVTDAEQVLHRLRSVYPDC</sequence>
<reference evidence="6 7" key="1">
    <citation type="submission" date="2017-05" db="EMBL/GenBank/DDBJ databases">
        <title>Butyricicoccus porcorum sp. nov. a butyrate-producing bacterium from the swine intestinal tract.</title>
        <authorList>
            <person name="Trachsel J."/>
            <person name="Humphrey S."/>
            <person name="Allen H.K."/>
        </authorList>
    </citation>
    <scope>NUCLEOTIDE SEQUENCE [LARGE SCALE GENOMIC DNA]</scope>
    <source>
        <strain evidence="6">BB10</strain>
    </source>
</reference>
<organism evidence="6 7">
    <name type="scientific">Butyricicoccus porcorum</name>
    <dbReference type="NCBI Taxonomy" id="1945634"/>
    <lineage>
        <taxon>Bacteria</taxon>
        <taxon>Bacillati</taxon>
        <taxon>Bacillota</taxon>
        <taxon>Clostridia</taxon>
        <taxon>Eubacteriales</taxon>
        <taxon>Butyricicoccaceae</taxon>
        <taxon>Butyricicoccus</taxon>
    </lineage>
</organism>
<dbReference type="PRINTS" id="PR00990">
    <property type="entry name" value="RIBOKINASE"/>
</dbReference>